<gene>
    <name evidence="2" type="ORF">CEXT_17371</name>
</gene>
<keyword evidence="3" id="KW-1185">Reference proteome</keyword>
<dbReference type="PANTHER" id="PTHR13504">
    <property type="entry name" value="FIDO DOMAIN-CONTAINING PROTEIN DDB_G0283145"/>
    <property type="match status" value="1"/>
</dbReference>
<dbReference type="InterPro" id="IPR036597">
    <property type="entry name" value="Fido-like_dom_sf"/>
</dbReference>
<reference evidence="2 3" key="1">
    <citation type="submission" date="2021-06" db="EMBL/GenBank/DDBJ databases">
        <title>Caerostris extrusa draft genome.</title>
        <authorList>
            <person name="Kono N."/>
            <person name="Arakawa K."/>
        </authorList>
    </citation>
    <scope>NUCLEOTIDE SEQUENCE [LARGE SCALE GENOMIC DNA]</scope>
</reference>
<keyword evidence="1" id="KW-0067">ATP-binding</keyword>
<evidence type="ECO:0000256" key="1">
    <source>
        <dbReference type="PIRSR" id="PIRSR640198-2"/>
    </source>
</evidence>
<dbReference type="Gene3D" id="1.10.3290.10">
    <property type="entry name" value="Fido-like domain"/>
    <property type="match status" value="1"/>
</dbReference>
<dbReference type="InterPro" id="IPR040198">
    <property type="entry name" value="Fido_containing"/>
</dbReference>
<dbReference type="Proteomes" id="UP001054945">
    <property type="component" value="Unassembled WGS sequence"/>
</dbReference>
<dbReference type="GO" id="GO:0005524">
    <property type="term" value="F:ATP binding"/>
    <property type="evidence" value="ECO:0007669"/>
    <property type="project" value="UniProtKB-KW"/>
</dbReference>
<sequence length="90" mass="10317">MGMGGTTRLLMNLVLMRAGYPPVIIWKKDRSVYFEMLQIANEGDIRPFTTFHCFLHSISLDVFLNDGEYDTTYLKALHSEMACQTDLIPL</sequence>
<dbReference type="AlphaFoldDB" id="A0AAV4MPB5"/>
<comment type="caution">
    <text evidence="2">The sequence shown here is derived from an EMBL/GenBank/DDBJ whole genome shotgun (WGS) entry which is preliminary data.</text>
</comment>
<evidence type="ECO:0000313" key="2">
    <source>
        <dbReference type="EMBL" id="GIX74177.1"/>
    </source>
</evidence>
<protein>
    <submittedName>
        <fullName evidence="2">Uncharacterized protein</fullName>
    </submittedName>
</protein>
<name>A0AAV4MPB5_CAEEX</name>
<organism evidence="2 3">
    <name type="scientific">Caerostris extrusa</name>
    <name type="common">Bark spider</name>
    <name type="synonym">Caerostris bankana</name>
    <dbReference type="NCBI Taxonomy" id="172846"/>
    <lineage>
        <taxon>Eukaryota</taxon>
        <taxon>Metazoa</taxon>
        <taxon>Ecdysozoa</taxon>
        <taxon>Arthropoda</taxon>
        <taxon>Chelicerata</taxon>
        <taxon>Arachnida</taxon>
        <taxon>Araneae</taxon>
        <taxon>Araneomorphae</taxon>
        <taxon>Entelegynae</taxon>
        <taxon>Araneoidea</taxon>
        <taxon>Araneidae</taxon>
        <taxon>Caerostris</taxon>
    </lineage>
</organism>
<dbReference type="PANTHER" id="PTHR13504:SF34">
    <property type="entry name" value="PROTEIN ADENYLYLTRANSFERASE FICD"/>
    <property type="match status" value="1"/>
</dbReference>
<proteinExistence type="predicted"/>
<dbReference type="EMBL" id="BPLR01002481">
    <property type="protein sequence ID" value="GIX74177.1"/>
    <property type="molecule type" value="Genomic_DNA"/>
</dbReference>
<accession>A0AAV4MPB5</accession>
<keyword evidence="1" id="KW-0547">Nucleotide-binding</keyword>
<dbReference type="SUPFAM" id="SSF140931">
    <property type="entry name" value="Fic-like"/>
    <property type="match status" value="1"/>
</dbReference>
<feature type="binding site" evidence="1">
    <location>
        <position position="41"/>
    </location>
    <ligand>
        <name>ATP</name>
        <dbReference type="ChEBI" id="CHEBI:30616"/>
    </ligand>
</feature>
<evidence type="ECO:0000313" key="3">
    <source>
        <dbReference type="Proteomes" id="UP001054945"/>
    </source>
</evidence>